<feature type="region of interest" description="Disordered" evidence="1">
    <location>
        <begin position="293"/>
        <end position="349"/>
    </location>
</feature>
<gene>
    <name evidence="2" type="ORF">BSYN_20580</name>
</gene>
<proteinExistence type="predicted"/>
<dbReference type="EMBL" id="AP028055">
    <property type="protein sequence ID" value="BEG99793.1"/>
    <property type="molecule type" value="Genomic_DNA"/>
</dbReference>
<evidence type="ECO:0000313" key="3">
    <source>
        <dbReference type="Proteomes" id="UP001496674"/>
    </source>
</evidence>
<evidence type="ECO:0008006" key="4">
    <source>
        <dbReference type="Google" id="ProtNLM"/>
    </source>
</evidence>
<dbReference type="Proteomes" id="UP001496674">
    <property type="component" value="Chromosome"/>
</dbReference>
<keyword evidence="3" id="KW-1185">Reference proteome</keyword>
<name>A0ABM8ICW0_9BACE</name>
<dbReference type="Pfam" id="PF19841">
    <property type="entry name" value="GldN"/>
    <property type="match status" value="1"/>
</dbReference>
<accession>A0ABM8ICW0</accession>
<feature type="compositionally biased region" description="Basic and acidic residues" evidence="1">
    <location>
        <begin position="295"/>
        <end position="312"/>
    </location>
</feature>
<dbReference type="InterPro" id="IPR019847">
    <property type="entry name" value="Gliding_motility_assoc_GldN"/>
</dbReference>
<evidence type="ECO:0000256" key="1">
    <source>
        <dbReference type="SAM" id="MobiDB-lite"/>
    </source>
</evidence>
<organism evidence="2 3">
    <name type="scientific">Bacteroides sedimenti</name>
    <dbReference type="NCBI Taxonomy" id="2136147"/>
    <lineage>
        <taxon>Bacteria</taxon>
        <taxon>Pseudomonadati</taxon>
        <taxon>Bacteroidota</taxon>
        <taxon>Bacteroidia</taxon>
        <taxon>Bacteroidales</taxon>
        <taxon>Bacteroidaceae</taxon>
        <taxon>Bacteroides</taxon>
    </lineage>
</organism>
<sequence>MKRFICTMALLCTTIGICQLPAQPKARKAKQETKESGTTLSVRAQTQYTGQLTMPEEVLWKREIYRTLDLKQEKNSALYYPVEPIGDRMNLFTLIFKLLAEGKIPAYEYHLDGTEVLTTESKVKFKDVLDRFHIYNQAKKGTGKDTIYIVDNSDIPSNEVLSYFIKEVWYFDQRSSTYNSKVAAICPVLHRSGDFSMDITKYPMFWLNYNDLSPYLTRMNVMTSNLNNTSSITMDDYFTTRQYKGDIYKTTNMLNQTLAQYCPTDSALVKEQKRIEGQLKAFEEHLWTSPADTISAKESDKKKKSEATEKTSVRTSRRKTSSTTVSSPKVKKEKSTSTAPKASVRRQRR</sequence>
<dbReference type="NCBIfam" id="TIGR03523">
    <property type="entry name" value="GldN"/>
    <property type="match status" value="1"/>
</dbReference>
<evidence type="ECO:0000313" key="2">
    <source>
        <dbReference type="EMBL" id="BEG99793.1"/>
    </source>
</evidence>
<reference evidence="2 3" key="1">
    <citation type="submission" date="2023-04" db="EMBL/GenBank/DDBJ databases">
        <title>Draft genome sequence of acteroides sedimenti strain YN3PY1.</title>
        <authorList>
            <person name="Yoshida N."/>
        </authorList>
    </citation>
    <scope>NUCLEOTIDE SEQUENCE [LARGE SCALE GENOMIC DNA]</scope>
    <source>
        <strain evidence="2 3">YN3PY1</strain>
    </source>
</reference>
<protein>
    <recommendedName>
        <fullName evidence="4">Gliding motility protein GldN</fullName>
    </recommendedName>
</protein>
<dbReference type="RefSeq" id="WP_353330602.1">
    <property type="nucleotide sequence ID" value="NZ_AP028055.1"/>
</dbReference>